<dbReference type="EMBL" id="CP043450">
    <property type="protein sequence ID" value="QEM09039.1"/>
    <property type="molecule type" value="Genomic_DNA"/>
</dbReference>
<feature type="domain" description="Peptidase C14 caspase" evidence="1">
    <location>
        <begin position="3"/>
        <end position="200"/>
    </location>
</feature>
<dbReference type="KEGG" id="mrub:DEO27_003075"/>
<name>A0A5C1HU12_9SPHI</name>
<protein>
    <submittedName>
        <fullName evidence="2">Caspase family protein</fullName>
    </submittedName>
</protein>
<dbReference type="GO" id="GO:0004197">
    <property type="term" value="F:cysteine-type endopeptidase activity"/>
    <property type="evidence" value="ECO:0007669"/>
    <property type="project" value="InterPro"/>
</dbReference>
<accession>A0A5C1HU12</accession>
<evidence type="ECO:0000313" key="3">
    <source>
        <dbReference type="Proteomes" id="UP000251402"/>
    </source>
</evidence>
<dbReference type="OrthoDB" id="9812126at2"/>
<sequence length="314" mass="34521">MKGALLVGINEYPGNLALHGCVNDAVALSKMLSSNGNGSRNFHCDIKKNVASRTELRVLIKKLFESDLDTALFYFSGHGALTERGGMIITPDFRPMDEGIGMDELLDAANRSKIKQKIIILDCCHAGALGIPNVAGNGHALLADGVTIFAAAGKTQSAMERNGHGLFTSLLLSALEGAAADIAGNITAGSIYAYIDRSLGFLEQRPHFKTNISRFQSLRNVVPRVEIQVLKNITDYFDLPDALFQLDKTYEFTNRKVAVPAHVEILGHLQQMRSVDLVEPVGEEHLYWAAQRNKSCRLTTLGKHYWKLIKEDKL</sequence>
<dbReference type="Pfam" id="PF00656">
    <property type="entry name" value="Peptidase_C14"/>
    <property type="match status" value="1"/>
</dbReference>
<keyword evidence="3" id="KW-1185">Reference proteome</keyword>
<dbReference type="Gene3D" id="3.40.50.1460">
    <property type="match status" value="1"/>
</dbReference>
<reference evidence="2" key="1">
    <citation type="submission" date="2019-08" db="EMBL/GenBank/DDBJ databases">
        <title>Comparative genome analysis confer to the adaptation heavy metal polluted environment.</title>
        <authorList>
            <person name="Li Y."/>
        </authorList>
    </citation>
    <scope>NUCLEOTIDE SEQUENCE [LARGE SCALE GENOMIC DNA]</scope>
    <source>
        <strain evidence="2">P1</strain>
    </source>
</reference>
<dbReference type="InterPro" id="IPR029030">
    <property type="entry name" value="Caspase-like_dom_sf"/>
</dbReference>
<dbReference type="AlphaFoldDB" id="A0A5C1HU12"/>
<dbReference type="GO" id="GO:0006508">
    <property type="term" value="P:proteolysis"/>
    <property type="evidence" value="ECO:0007669"/>
    <property type="project" value="InterPro"/>
</dbReference>
<evidence type="ECO:0000313" key="2">
    <source>
        <dbReference type="EMBL" id="QEM09039.1"/>
    </source>
</evidence>
<dbReference type="Proteomes" id="UP000251402">
    <property type="component" value="Chromosome"/>
</dbReference>
<evidence type="ECO:0000259" key="1">
    <source>
        <dbReference type="Pfam" id="PF00656"/>
    </source>
</evidence>
<dbReference type="InterPro" id="IPR011600">
    <property type="entry name" value="Pept_C14_caspase"/>
</dbReference>
<dbReference type="RefSeq" id="WP_112569618.1">
    <property type="nucleotide sequence ID" value="NZ_CP043450.1"/>
</dbReference>
<gene>
    <name evidence="2" type="ORF">DEO27_003075</name>
</gene>
<dbReference type="SUPFAM" id="SSF52129">
    <property type="entry name" value="Caspase-like"/>
    <property type="match status" value="1"/>
</dbReference>
<organism evidence="2 3">
    <name type="scientific">Mucilaginibacter rubeus</name>
    <dbReference type="NCBI Taxonomy" id="2027860"/>
    <lineage>
        <taxon>Bacteria</taxon>
        <taxon>Pseudomonadati</taxon>
        <taxon>Bacteroidota</taxon>
        <taxon>Sphingobacteriia</taxon>
        <taxon>Sphingobacteriales</taxon>
        <taxon>Sphingobacteriaceae</taxon>
        <taxon>Mucilaginibacter</taxon>
    </lineage>
</organism>
<proteinExistence type="predicted"/>